<evidence type="ECO:0000313" key="2">
    <source>
        <dbReference type="EMBL" id="KAF2711326.1"/>
    </source>
</evidence>
<sequence>MDGWQEERGIYGDKNLPRTFFMGVCVCVCVCVCLCGAVPCRLVFTMNTPPSLALFKNPPSMVNDKEIQKKGAMVHMHGWMGYRDWKCVIMVSLVMLISRCAGYLVC</sequence>
<keyword evidence="1" id="KW-1133">Transmembrane helix</keyword>
<name>A0A6G1KEK7_9PLEO</name>
<feature type="transmembrane region" description="Helical" evidence="1">
    <location>
        <begin position="20"/>
        <end position="44"/>
    </location>
</feature>
<proteinExistence type="predicted"/>
<accession>A0A6G1KEK7</accession>
<gene>
    <name evidence="2" type="ORF">K504DRAFT_217214</name>
</gene>
<reference evidence="2" key="1">
    <citation type="journal article" date="2020" name="Stud. Mycol.">
        <title>101 Dothideomycetes genomes: a test case for predicting lifestyles and emergence of pathogens.</title>
        <authorList>
            <person name="Haridas S."/>
            <person name="Albert R."/>
            <person name="Binder M."/>
            <person name="Bloem J."/>
            <person name="Labutti K."/>
            <person name="Salamov A."/>
            <person name="Andreopoulos B."/>
            <person name="Baker S."/>
            <person name="Barry K."/>
            <person name="Bills G."/>
            <person name="Bluhm B."/>
            <person name="Cannon C."/>
            <person name="Castanera R."/>
            <person name="Culley D."/>
            <person name="Daum C."/>
            <person name="Ezra D."/>
            <person name="Gonzalez J."/>
            <person name="Henrissat B."/>
            <person name="Kuo A."/>
            <person name="Liang C."/>
            <person name="Lipzen A."/>
            <person name="Lutzoni F."/>
            <person name="Magnuson J."/>
            <person name="Mondo S."/>
            <person name="Nolan M."/>
            <person name="Ohm R."/>
            <person name="Pangilinan J."/>
            <person name="Park H.-J."/>
            <person name="Ramirez L."/>
            <person name="Alfaro M."/>
            <person name="Sun H."/>
            <person name="Tritt A."/>
            <person name="Yoshinaga Y."/>
            <person name="Zwiers L.-H."/>
            <person name="Turgeon B."/>
            <person name="Goodwin S."/>
            <person name="Spatafora J."/>
            <person name="Crous P."/>
            <person name="Grigoriev I."/>
        </authorList>
    </citation>
    <scope>NUCLEOTIDE SEQUENCE</scope>
    <source>
        <strain evidence="2">CBS 279.74</strain>
    </source>
</reference>
<organism evidence="2 3">
    <name type="scientific">Pleomassaria siparia CBS 279.74</name>
    <dbReference type="NCBI Taxonomy" id="1314801"/>
    <lineage>
        <taxon>Eukaryota</taxon>
        <taxon>Fungi</taxon>
        <taxon>Dikarya</taxon>
        <taxon>Ascomycota</taxon>
        <taxon>Pezizomycotina</taxon>
        <taxon>Dothideomycetes</taxon>
        <taxon>Pleosporomycetidae</taxon>
        <taxon>Pleosporales</taxon>
        <taxon>Pleomassariaceae</taxon>
        <taxon>Pleomassaria</taxon>
    </lineage>
</organism>
<keyword evidence="1" id="KW-0472">Membrane</keyword>
<evidence type="ECO:0000313" key="3">
    <source>
        <dbReference type="Proteomes" id="UP000799428"/>
    </source>
</evidence>
<dbReference type="Proteomes" id="UP000799428">
    <property type="component" value="Unassembled WGS sequence"/>
</dbReference>
<feature type="transmembrane region" description="Helical" evidence="1">
    <location>
        <begin position="85"/>
        <end position="105"/>
    </location>
</feature>
<keyword evidence="1" id="KW-0812">Transmembrane</keyword>
<dbReference type="AlphaFoldDB" id="A0A6G1KEK7"/>
<dbReference type="EMBL" id="MU005767">
    <property type="protein sequence ID" value="KAF2711326.1"/>
    <property type="molecule type" value="Genomic_DNA"/>
</dbReference>
<evidence type="ECO:0000256" key="1">
    <source>
        <dbReference type="SAM" id="Phobius"/>
    </source>
</evidence>
<protein>
    <submittedName>
        <fullName evidence="2">Uncharacterized protein</fullName>
    </submittedName>
</protein>
<keyword evidence="3" id="KW-1185">Reference proteome</keyword>